<dbReference type="EMBL" id="QFBC01000020">
    <property type="protein sequence ID" value="PWE52802.1"/>
    <property type="molecule type" value="Genomic_DNA"/>
</dbReference>
<organism evidence="2 3">
    <name type="scientific">Metarhizobium album</name>
    <dbReference type="NCBI Taxonomy" id="2182425"/>
    <lineage>
        <taxon>Bacteria</taxon>
        <taxon>Pseudomonadati</taxon>
        <taxon>Pseudomonadota</taxon>
        <taxon>Alphaproteobacteria</taxon>
        <taxon>Hyphomicrobiales</taxon>
        <taxon>Rhizobiaceae</taxon>
        <taxon>Metarhizobium</taxon>
    </lineage>
</organism>
<feature type="domain" description="DUF6894" evidence="1">
    <location>
        <begin position="3"/>
        <end position="63"/>
    </location>
</feature>
<accession>A0A2U2DHM8</accession>
<dbReference type="Pfam" id="PF21834">
    <property type="entry name" value="DUF6894"/>
    <property type="match status" value="1"/>
</dbReference>
<dbReference type="OrthoDB" id="8094360at2"/>
<protein>
    <recommendedName>
        <fullName evidence="1">DUF6894 domain-containing protein</fullName>
    </recommendedName>
</protein>
<evidence type="ECO:0000259" key="1">
    <source>
        <dbReference type="Pfam" id="PF21834"/>
    </source>
</evidence>
<evidence type="ECO:0000313" key="2">
    <source>
        <dbReference type="EMBL" id="PWE52802.1"/>
    </source>
</evidence>
<keyword evidence="3" id="KW-1185">Reference proteome</keyword>
<proteinExistence type="predicted"/>
<dbReference type="AlphaFoldDB" id="A0A2U2DHM8"/>
<reference evidence="2 3" key="1">
    <citation type="submission" date="2018-05" db="EMBL/GenBank/DDBJ databases">
        <title>The draft genome of strain NS-104.</title>
        <authorList>
            <person name="Hang P."/>
            <person name="Jiang J."/>
        </authorList>
    </citation>
    <scope>NUCLEOTIDE SEQUENCE [LARGE SCALE GENOMIC DNA]</scope>
    <source>
        <strain evidence="2 3">NS-104</strain>
    </source>
</reference>
<gene>
    <name evidence="2" type="ORF">DEM27_28790</name>
</gene>
<dbReference type="Proteomes" id="UP000245252">
    <property type="component" value="Unassembled WGS sequence"/>
</dbReference>
<dbReference type="InterPro" id="IPR054189">
    <property type="entry name" value="DUF6894"/>
</dbReference>
<evidence type="ECO:0000313" key="3">
    <source>
        <dbReference type="Proteomes" id="UP000245252"/>
    </source>
</evidence>
<name>A0A2U2DHM8_9HYPH</name>
<comment type="caution">
    <text evidence="2">The sequence shown here is derived from an EMBL/GenBank/DDBJ whole genome shotgun (WGS) entry which is preliminary data.</text>
</comment>
<dbReference type="RefSeq" id="WP_109461702.1">
    <property type="nucleotide sequence ID" value="NZ_QFBC01000020.1"/>
</dbReference>
<sequence length="79" mass="8805">MARYYFDIVNGDGDYRDEEGVDLPDNSAAKDELARTLGSVVREALIKERKGRIVIAVRNDSGLSKIRGTLDFAIETDRS</sequence>